<reference evidence="2 3" key="1">
    <citation type="submission" date="2021-06" db="EMBL/GenBank/DDBJ databases">
        <authorList>
            <person name="Palmer J.M."/>
        </authorList>
    </citation>
    <scope>NUCLEOTIDE SEQUENCE [LARGE SCALE GENOMIC DNA]</scope>
    <source>
        <strain evidence="2 3">AS_MEX2019</strain>
        <tissue evidence="2">Muscle</tissue>
    </source>
</reference>
<keyword evidence="3" id="KW-1185">Reference proteome</keyword>
<name>A0ABV0YV54_9TELE</name>
<evidence type="ECO:0000313" key="3">
    <source>
        <dbReference type="Proteomes" id="UP001469553"/>
    </source>
</evidence>
<protein>
    <recommendedName>
        <fullName evidence="4">Secreted protein</fullName>
    </recommendedName>
</protein>
<gene>
    <name evidence="2" type="ORF">AMECASPLE_037138</name>
</gene>
<feature type="transmembrane region" description="Helical" evidence="1">
    <location>
        <begin position="12"/>
        <end position="37"/>
    </location>
</feature>
<evidence type="ECO:0000313" key="2">
    <source>
        <dbReference type="EMBL" id="MEQ2297686.1"/>
    </source>
</evidence>
<comment type="caution">
    <text evidence="2">The sequence shown here is derived from an EMBL/GenBank/DDBJ whole genome shotgun (WGS) entry which is preliminary data.</text>
</comment>
<accession>A0ABV0YV54</accession>
<feature type="transmembrane region" description="Helical" evidence="1">
    <location>
        <begin position="97"/>
        <end position="119"/>
    </location>
</feature>
<organism evidence="2 3">
    <name type="scientific">Ameca splendens</name>
    <dbReference type="NCBI Taxonomy" id="208324"/>
    <lineage>
        <taxon>Eukaryota</taxon>
        <taxon>Metazoa</taxon>
        <taxon>Chordata</taxon>
        <taxon>Craniata</taxon>
        <taxon>Vertebrata</taxon>
        <taxon>Euteleostomi</taxon>
        <taxon>Actinopterygii</taxon>
        <taxon>Neopterygii</taxon>
        <taxon>Teleostei</taxon>
        <taxon>Neoteleostei</taxon>
        <taxon>Acanthomorphata</taxon>
        <taxon>Ovalentaria</taxon>
        <taxon>Atherinomorphae</taxon>
        <taxon>Cyprinodontiformes</taxon>
        <taxon>Goodeidae</taxon>
        <taxon>Ameca</taxon>
    </lineage>
</organism>
<keyword evidence="1" id="KW-0812">Transmembrane</keyword>
<keyword evidence="1" id="KW-1133">Transmembrane helix</keyword>
<evidence type="ECO:0008006" key="4">
    <source>
        <dbReference type="Google" id="ProtNLM"/>
    </source>
</evidence>
<evidence type="ECO:0000256" key="1">
    <source>
        <dbReference type="SAM" id="Phobius"/>
    </source>
</evidence>
<proteinExistence type="predicted"/>
<sequence>MCLDLDRCCSVVPLGLSPALLWGVAVVPVMGLLGFLYCGRPLDVYGSDLLRICPRSSGGGTMHLWLKKSCLYECFCKCRSKQGVVLYSLHPSFLPPFFSPFLPFTFLLHLSLFGASYFFPFRFCLGVQNNLK</sequence>
<dbReference type="Proteomes" id="UP001469553">
    <property type="component" value="Unassembled WGS sequence"/>
</dbReference>
<keyword evidence="1" id="KW-0472">Membrane</keyword>
<dbReference type="EMBL" id="JAHRIP010043774">
    <property type="protein sequence ID" value="MEQ2297686.1"/>
    <property type="molecule type" value="Genomic_DNA"/>
</dbReference>